<keyword evidence="9" id="KW-1185">Reference proteome</keyword>
<feature type="compositionally biased region" description="Basic and acidic residues" evidence="5">
    <location>
        <begin position="203"/>
        <end position="217"/>
    </location>
</feature>
<dbReference type="FunCoup" id="G0QIZ6">
    <property type="interactions" value="10"/>
</dbReference>
<dbReference type="GO" id="GO:0016020">
    <property type="term" value="C:membrane"/>
    <property type="evidence" value="ECO:0007669"/>
    <property type="project" value="UniProtKB-SubCell"/>
</dbReference>
<feature type="transmembrane region" description="Helical" evidence="6">
    <location>
        <begin position="42"/>
        <end position="66"/>
    </location>
</feature>
<evidence type="ECO:0000313" key="8">
    <source>
        <dbReference type="EMBL" id="EGR34816.1"/>
    </source>
</evidence>
<evidence type="ECO:0000256" key="4">
    <source>
        <dbReference type="ARBA" id="ARBA00023136"/>
    </source>
</evidence>
<evidence type="ECO:0000256" key="2">
    <source>
        <dbReference type="ARBA" id="ARBA00022692"/>
    </source>
</evidence>
<dbReference type="Pfam" id="PF00520">
    <property type="entry name" value="Ion_trans"/>
    <property type="match status" value="1"/>
</dbReference>
<dbReference type="OrthoDB" id="60033at2759"/>
<dbReference type="InterPro" id="IPR029787">
    <property type="entry name" value="Nucleotide_cyclase"/>
</dbReference>
<dbReference type="CDD" id="cd07302">
    <property type="entry name" value="CHD"/>
    <property type="match status" value="1"/>
</dbReference>
<organism evidence="8 9">
    <name type="scientific">Ichthyophthirius multifiliis</name>
    <name type="common">White spot disease agent</name>
    <name type="synonym">Ich</name>
    <dbReference type="NCBI Taxonomy" id="5932"/>
    <lineage>
        <taxon>Eukaryota</taxon>
        <taxon>Sar</taxon>
        <taxon>Alveolata</taxon>
        <taxon>Ciliophora</taxon>
        <taxon>Intramacronucleata</taxon>
        <taxon>Oligohymenophorea</taxon>
        <taxon>Hymenostomatida</taxon>
        <taxon>Ophryoglenina</taxon>
        <taxon>Ichthyophthirius</taxon>
    </lineage>
</organism>
<proteinExistence type="predicted"/>
<dbReference type="EMBL" id="GL983043">
    <property type="protein sequence ID" value="EGR34816.1"/>
    <property type="molecule type" value="Genomic_DNA"/>
</dbReference>
<accession>G0QIZ6</accession>
<dbReference type="GO" id="GO:0005216">
    <property type="term" value="F:monoatomic ion channel activity"/>
    <property type="evidence" value="ECO:0007669"/>
    <property type="project" value="InterPro"/>
</dbReference>
<dbReference type="SUPFAM" id="SSF55073">
    <property type="entry name" value="Nucleotide cyclase"/>
    <property type="match status" value="1"/>
</dbReference>
<sequence length="860" mass="98122">MLKLDSMLEHHVTLIIMAIITLYALFGDDIRVLVTDKNGDKIFWILNIICMCVFFIEIILACFAKPDYFNSFFFYLDLISTVSLIFDIGWISDSIYNTQDSNPDLSSSGQGSRNPSQIAQAGKTSRVGTKASRIVRIVRLIRLVKLYKHAQTALKQQENHLKQLEEEQKLEEQNQQSKMKETQQAFQQNHKNSGEEQQLNSNNDRKIKKNENTEKNIKSNQEIQNRKILKKISKISQQQKAETPQIVVNETKLGKQLSNLTTQRVIILVLSIMISVPVFTLETYREPTTSYNNTMPNIYTQVKDSLILENFNKYINFHKDTRTPILYLELKTIKKIYTEPNVNIQALRNDDKSIYSINNQSNDSIIEGFVIIDVREDNQLNAILSIIRTIFVSIVLSSGAIFFSRDVDILILDPIESMIKKVRRISENPLEAAQIEEKEALALEQLLQSGNQVEIKRRKELDGYETATLEKLIIKIGALLALGFGEAGSEIIAQNMSHGGDVDPMIPGRKIIAIFGFCDIRNFTDATEVLQTGVMLFVNEIAEITHSTVDSFGGQSNKNIGDAFLLVWKFQEKDYFLNTKGQLELKDEERIKNYADLSVLAFLKIMGGITVSKKLIKYRKNQGLKQRLGGKYTVKMGFGLHVGWAIEGAIGSNYKIDASYLSPNVNMASRLEAATKQFGTGILISGDLQQILTEKCKKELRWIDRVTVKGSINPMDLYTVDVSLDNVEKRVGHIDKFDVVYSNPMQKKKVRVLERIQRNKLKEEIQKGIAFPADKFQNDHQLIAMREFFNDEFYSEWNIGFQAYLKGKWDLAKNSFSKTLNMLEQYGVKDGPSNTLLDVIKENNGRAPDDWKGFRILTEK</sequence>
<dbReference type="Gene3D" id="3.30.70.1230">
    <property type="entry name" value="Nucleotide cyclase"/>
    <property type="match status" value="1"/>
</dbReference>
<feature type="domain" description="Guanylate cyclase" evidence="7">
    <location>
        <begin position="514"/>
        <end position="672"/>
    </location>
</feature>
<dbReference type="Gene3D" id="1.20.120.350">
    <property type="entry name" value="Voltage-gated potassium channels. Chain C"/>
    <property type="match status" value="1"/>
</dbReference>
<feature type="compositionally biased region" description="Polar residues" evidence="5">
    <location>
        <begin position="182"/>
        <end position="202"/>
    </location>
</feature>
<dbReference type="InterPro" id="IPR027359">
    <property type="entry name" value="Volt_channel_dom_sf"/>
</dbReference>
<feature type="transmembrane region" description="Helical" evidence="6">
    <location>
        <begin position="72"/>
        <end position="91"/>
    </location>
</feature>
<dbReference type="OMA" id="ILDIGWV"/>
<feature type="region of interest" description="Disordered" evidence="5">
    <location>
        <begin position="102"/>
        <end position="125"/>
    </location>
</feature>
<dbReference type="SUPFAM" id="SSF81324">
    <property type="entry name" value="Voltage-gated potassium channels"/>
    <property type="match status" value="1"/>
</dbReference>
<keyword evidence="3 6" id="KW-1133">Transmembrane helix</keyword>
<dbReference type="GeneID" id="14911011"/>
<dbReference type="GO" id="GO:0035556">
    <property type="term" value="P:intracellular signal transduction"/>
    <property type="evidence" value="ECO:0007669"/>
    <property type="project" value="InterPro"/>
</dbReference>
<name>G0QIZ6_ICHMU</name>
<reference evidence="8 9" key="1">
    <citation type="submission" date="2011-07" db="EMBL/GenBank/DDBJ databases">
        <authorList>
            <person name="Coyne R."/>
            <person name="Brami D."/>
            <person name="Johnson J."/>
            <person name="Hostetler J."/>
            <person name="Hannick L."/>
            <person name="Clark T."/>
            <person name="Cassidy-Hanley D."/>
            <person name="Inman J."/>
        </authorList>
    </citation>
    <scope>NUCLEOTIDE SEQUENCE [LARGE SCALE GENOMIC DNA]</scope>
    <source>
        <strain evidence="8 9">G5</strain>
    </source>
</reference>
<dbReference type="InterPro" id="IPR005821">
    <property type="entry name" value="Ion_trans_dom"/>
</dbReference>
<feature type="region of interest" description="Disordered" evidence="5">
    <location>
        <begin position="168"/>
        <end position="222"/>
    </location>
</feature>
<feature type="transmembrane region" description="Helical" evidence="6">
    <location>
        <begin position="12"/>
        <end position="30"/>
    </location>
</feature>
<evidence type="ECO:0000256" key="1">
    <source>
        <dbReference type="ARBA" id="ARBA00004141"/>
    </source>
</evidence>
<protein>
    <recommendedName>
        <fullName evidence="7">Guanylate cyclase domain-containing protein</fullName>
    </recommendedName>
</protein>
<dbReference type="PANTHER" id="PTHR43336">
    <property type="entry name" value="OXYGEN SENSOR HISTIDINE KINASE RESPONSE REGULATOR DEVS/DOSS"/>
    <property type="match status" value="1"/>
</dbReference>
<evidence type="ECO:0000313" key="9">
    <source>
        <dbReference type="Proteomes" id="UP000008983"/>
    </source>
</evidence>
<evidence type="ECO:0000259" key="7">
    <source>
        <dbReference type="PROSITE" id="PS50125"/>
    </source>
</evidence>
<dbReference type="InParanoid" id="G0QIZ6"/>
<comment type="subcellular location">
    <subcellularLocation>
        <location evidence="1">Membrane</location>
        <topology evidence="1">Multi-pass membrane protein</topology>
    </subcellularLocation>
</comment>
<keyword evidence="4 6" id="KW-0472">Membrane</keyword>
<evidence type="ECO:0000256" key="5">
    <source>
        <dbReference type="SAM" id="MobiDB-lite"/>
    </source>
</evidence>
<dbReference type="GO" id="GO:0009190">
    <property type="term" value="P:cyclic nucleotide biosynthetic process"/>
    <property type="evidence" value="ECO:0007669"/>
    <property type="project" value="InterPro"/>
</dbReference>
<dbReference type="PROSITE" id="PS50125">
    <property type="entry name" value="GUANYLATE_CYCLASE_2"/>
    <property type="match status" value="1"/>
</dbReference>
<keyword evidence="2 6" id="KW-0812">Transmembrane</keyword>
<dbReference type="PANTHER" id="PTHR43336:SF3">
    <property type="entry name" value="GUANYLATE CYCLASE DOMAIN-CONTAINING PROTEIN"/>
    <property type="match status" value="1"/>
</dbReference>
<dbReference type="AlphaFoldDB" id="G0QIZ6"/>
<dbReference type="Proteomes" id="UP000008983">
    <property type="component" value="Unassembled WGS sequence"/>
</dbReference>
<gene>
    <name evidence="8" type="ORF">IMG5_001570</name>
</gene>
<evidence type="ECO:0000256" key="6">
    <source>
        <dbReference type="SAM" id="Phobius"/>
    </source>
</evidence>
<dbReference type="InterPro" id="IPR001054">
    <property type="entry name" value="A/G_cyclase"/>
</dbReference>
<evidence type="ECO:0000256" key="3">
    <source>
        <dbReference type="ARBA" id="ARBA00022989"/>
    </source>
</evidence>
<dbReference type="RefSeq" id="XP_004040120.1">
    <property type="nucleotide sequence ID" value="XM_004040072.1"/>
</dbReference>
<dbReference type="eggNOG" id="ENOG502QQYF">
    <property type="taxonomic scope" value="Eukaryota"/>
</dbReference>